<proteinExistence type="predicted"/>
<evidence type="ECO:0000313" key="3">
    <source>
        <dbReference type="Proteomes" id="UP001220530"/>
    </source>
</evidence>
<name>A0ABY7YLG3_9HYPH</name>
<protein>
    <submittedName>
        <fullName evidence="2">Helix-turn-helix transcriptional regulator</fullName>
    </submittedName>
</protein>
<organism evidence="2 3">
    <name type="scientific">Devosia algicola</name>
    <dbReference type="NCBI Taxonomy" id="3026418"/>
    <lineage>
        <taxon>Bacteria</taxon>
        <taxon>Pseudomonadati</taxon>
        <taxon>Pseudomonadota</taxon>
        <taxon>Alphaproteobacteria</taxon>
        <taxon>Hyphomicrobiales</taxon>
        <taxon>Devosiaceae</taxon>
        <taxon>Devosia</taxon>
    </lineage>
</organism>
<evidence type="ECO:0000259" key="1">
    <source>
        <dbReference type="PROSITE" id="PS50943"/>
    </source>
</evidence>
<accession>A0ABY7YLG3</accession>
<dbReference type="RefSeq" id="WP_282218210.1">
    <property type="nucleotide sequence ID" value="NZ_CP118246.1"/>
</dbReference>
<dbReference type="EMBL" id="CP118246">
    <property type="protein sequence ID" value="WDR01800.1"/>
    <property type="molecule type" value="Genomic_DNA"/>
</dbReference>
<dbReference type="PROSITE" id="PS50943">
    <property type="entry name" value="HTH_CROC1"/>
    <property type="match status" value="1"/>
</dbReference>
<dbReference type="InterPro" id="IPR010982">
    <property type="entry name" value="Lambda_DNA-bd_dom_sf"/>
</dbReference>
<feature type="domain" description="HTH cro/C1-type" evidence="1">
    <location>
        <begin position="8"/>
        <end position="66"/>
    </location>
</feature>
<reference evidence="2 3" key="1">
    <citation type="submission" date="2023-02" db="EMBL/GenBank/DDBJ databases">
        <title>Devosia algicola sp. nov., isolated from the phycosphere of marine algae.</title>
        <authorList>
            <person name="Kim J.M."/>
            <person name="Lee J.K."/>
            <person name="Choi B.J."/>
            <person name="Bayburt H."/>
            <person name="Jeon C.O."/>
        </authorList>
    </citation>
    <scope>NUCLEOTIDE SEQUENCE [LARGE SCALE GENOMIC DNA]</scope>
    <source>
        <strain evidence="2 3">G20-9</strain>
    </source>
</reference>
<dbReference type="Proteomes" id="UP001220530">
    <property type="component" value="Chromosome"/>
</dbReference>
<dbReference type="Pfam" id="PF13560">
    <property type="entry name" value="HTH_31"/>
    <property type="match status" value="1"/>
</dbReference>
<keyword evidence="3" id="KW-1185">Reference proteome</keyword>
<dbReference type="CDD" id="cd00093">
    <property type="entry name" value="HTH_XRE"/>
    <property type="match status" value="1"/>
</dbReference>
<gene>
    <name evidence="2" type="ORF">PSQ19_13870</name>
</gene>
<dbReference type="Gene3D" id="1.10.260.40">
    <property type="entry name" value="lambda repressor-like DNA-binding domains"/>
    <property type="match status" value="1"/>
</dbReference>
<dbReference type="InterPro" id="IPR001387">
    <property type="entry name" value="Cro/C1-type_HTH"/>
</dbReference>
<sequence length="136" mass="15032">MTPLGARLRAMREERGISLKQMAAALNVSSAYLSALEHGRRGLPTGFLLHRIIAFFNVIWDEAEELQRLAEISDPKITIDTGGMVPEATELTNRLAADISRLSVEDLAFLRTELVRRSGKAKSLTPHPIVIRARTG</sequence>
<dbReference type="SMART" id="SM00530">
    <property type="entry name" value="HTH_XRE"/>
    <property type="match status" value="1"/>
</dbReference>
<evidence type="ECO:0000313" key="2">
    <source>
        <dbReference type="EMBL" id="WDR01800.1"/>
    </source>
</evidence>
<dbReference type="SUPFAM" id="SSF47413">
    <property type="entry name" value="lambda repressor-like DNA-binding domains"/>
    <property type="match status" value="1"/>
</dbReference>